<evidence type="ECO:0000256" key="1">
    <source>
        <dbReference type="SAM" id="MobiDB-lite"/>
    </source>
</evidence>
<dbReference type="Proteomes" id="UP000265520">
    <property type="component" value="Unassembled WGS sequence"/>
</dbReference>
<reference evidence="2 3" key="1">
    <citation type="journal article" date="2018" name="Front. Plant Sci.">
        <title>Red Clover (Trifolium pratense) and Zigzag Clover (T. medium) - A Picture of Genomic Similarities and Differences.</title>
        <authorList>
            <person name="Dluhosova J."/>
            <person name="Istvanek J."/>
            <person name="Nedelnik J."/>
            <person name="Repkova J."/>
        </authorList>
    </citation>
    <scope>NUCLEOTIDE SEQUENCE [LARGE SCALE GENOMIC DNA]</scope>
    <source>
        <strain evidence="3">cv. 10/8</strain>
        <tissue evidence="2">Leaf</tissue>
    </source>
</reference>
<organism evidence="2 3">
    <name type="scientific">Trifolium medium</name>
    <dbReference type="NCBI Taxonomy" id="97028"/>
    <lineage>
        <taxon>Eukaryota</taxon>
        <taxon>Viridiplantae</taxon>
        <taxon>Streptophyta</taxon>
        <taxon>Embryophyta</taxon>
        <taxon>Tracheophyta</taxon>
        <taxon>Spermatophyta</taxon>
        <taxon>Magnoliopsida</taxon>
        <taxon>eudicotyledons</taxon>
        <taxon>Gunneridae</taxon>
        <taxon>Pentapetalae</taxon>
        <taxon>rosids</taxon>
        <taxon>fabids</taxon>
        <taxon>Fabales</taxon>
        <taxon>Fabaceae</taxon>
        <taxon>Papilionoideae</taxon>
        <taxon>50 kb inversion clade</taxon>
        <taxon>NPAAA clade</taxon>
        <taxon>Hologalegina</taxon>
        <taxon>IRL clade</taxon>
        <taxon>Trifolieae</taxon>
        <taxon>Trifolium</taxon>
    </lineage>
</organism>
<accession>A0A392TKI0</accession>
<protein>
    <submittedName>
        <fullName evidence="2">Uncharacterized protein</fullName>
    </submittedName>
</protein>
<evidence type="ECO:0000313" key="2">
    <source>
        <dbReference type="EMBL" id="MCI60947.1"/>
    </source>
</evidence>
<keyword evidence="3" id="KW-1185">Reference proteome</keyword>
<sequence length="25" mass="2755">RRRTVSTETAETEDGFDGDGGWVGR</sequence>
<name>A0A392TKI0_9FABA</name>
<dbReference type="EMBL" id="LXQA010590771">
    <property type="protein sequence ID" value="MCI60947.1"/>
    <property type="molecule type" value="Genomic_DNA"/>
</dbReference>
<comment type="caution">
    <text evidence="2">The sequence shown here is derived from an EMBL/GenBank/DDBJ whole genome shotgun (WGS) entry which is preliminary data.</text>
</comment>
<feature type="non-terminal residue" evidence="2">
    <location>
        <position position="1"/>
    </location>
</feature>
<feature type="region of interest" description="Disordered" evidence="1">
    <location>
        <begin position="1"/>
        <end position="25"/>
    </location>
</feature>
<dbReference type="AlphaFoldDB" id="A0A392TKI0"/>
<evidence type="ECO:0000313" key="3">
    <source>
        <dbReference type="Proteomes" id="UP000265520"/>
    </source>
</evidence>
<proteinExistence type="predicted"/>